<dbReference type="SUPFAM" id="SSF52047">
    <property type="entry name" value="RNI-like"/>
    <property type="match status" value="2"/>
</dbReference>
<name>A0A176W1H9_MARPO</name>
<dbReference type="Gene3D" id="3.80.10.10">
    <property type="entry name" value="Ribonuclease Inhibitor"/>
    <property type="match status" value="2"/>
</dbReference>
<dbReference type="AlphaFoldDB" id="A0A176W1H9"/>
<evidence type="ECO:0000313" key="4">
    <source>
        <dbReference type="Proteomes" id="UP000077202"/>
    </source>
</evidence>
<accession>A0A176W1H9</accession>
<dbReference type="InterPro" id="IPR032675">
    <property type="entry name" value="LRR_dom_sf"/>
</dbReference>
<organism evidence="3 4">
    <name type="scientific">Marchantia polymorpha subsp. ruderalis</name>
    <dbReference type="NCBI Taxonomy" id="1480154"/>
    <lineage>
        <taxon>Eukaryota</taxon>
        <taxon>Viridiplantae</taxon>
        <taxon>Streptophyta</taxon>
        <taxon>Embryophyta</taxon>
        <taxon>Marchantiophyta</taxon>
        <taxon>Marchantiopsida</taxon>
        <taxon>Marchantiidae</taxon>
        <taxon>Marchantiales</taxon>
        <taxon>Marchantiaceae</taxon>
        <taxon>Marchantia</taxon>
    </lineage>
</organism>
<keyword evidence="4" id="KW-1185">Reference proteome</keyword>
<dbReference type="PANTHER" id="PTHR24111">
    <property type="entry name" value="LEUCINE-RICH REPEAT-CONTAINING PROTEIN 34"/>
    <property type="match status" value="1"/>
</dbReference>
<gene>
    <name evidence="3" type="ORF">AXG93_4413s1020</name>
</gene>
<dbReference type="Proteomes" id="UP000077202">
    <property type="component" value="Unassembled WGS sequence"/>
</dbReference>
<comment type="caution">
    <text evidence="3">The sequence shown here is derived from an EMBL/GenBank/DDBJ whole genome shotgun (WGS) entry which is preliminary data.</text>
</comment>
<dbReference type="PANTHER" id="PTHR24111:SF0">
    <property type="entry name" value="LEUCINE-RICH REPEAT-CONTAINING PROTEIN"/>
    <property type="match status" value="1"/>
</dbReference>
<dbReference type="EMBL" id="LVLJ01002028">
    <property type="protein sequence ID" value="OAE26920.1"/>
    <property type="molecule type" value="Genomic_DNA"/>
</dbReference>
<proteinExistence type="predicted"/>
<evidence type="ECO:0000256" key="1">
    <source>
        <dbReference type="ARBA" id="ARBA00022737"/>
    </source>
</evidence>
<reference evidence="3" key="1">
    <citation type="submission" date="2016-03" db="EMBL/GenBank/DDBJ databases">
        <title>Mechanisms controlling the formation of the plant cell surface in tip-growing cells are functionally conserved among land plants.</title>
        <authorList>
            <person name="Honkanen S."/>
            <person name="Jones V.A."/>
            <person name="Morieri G."/>
            <person name="Champion C."/>
            <person name="Hetherington A.J."/>
            <person name="Kelly S."/>
            <person name="Saint-Marcoux D."/>
            <person name="Proust H."/>
            <person name="Prescott H."/>
            <person name="Dolan L."/>
        </authorList>
    </citation>
    <scope>NUCLEOTIDE SEQUENCE [LARGE SCALE GENOMIC DNA]</scope>
    <source>
        <tissue evidence="3">Whole gametophyte</tissue>
    </source>
</reference>
<feature type="region of interest" description="Disordered" evidence="2">
    <location>
        <begin position="168"/>
        <end position="190"/>
    </location>
</feature>
<dbReference type="InterPro" id="IPR052201">
    <property type="entry name" value="LRR-containing_regulator"/>
</dbReference>
<protein>
    <recommendedName>
        <fullName evidence="5">FBD domain-containing protein</fullName>
    </recommendedName>
</protein>
<evidence type="ECO:0008006" key="5">
    <source>
        <dbReference type="Google" id="ProtNLM"/>
    </source>
</evidence>
<evidence type="ECO:0000313" key="3">
    <source>
        <dbReference type="EMBL" id="OAE26920.1"/>
    </source>
</evidence>
<sequence length="430" mass="47687">MESVVEKIVSLCRKGVEAGGGGKSDEINSRLLEASASKTVKLRWNGQTDENIEDLCHLLASNQRLQTLCIFQVIAFGTDTGGQLMAHLLTGNPRLKTLDLTSIKPTPGCVDALCRALEIPSATLESLSIGETDSYINGPIFQRLARMLSVNTSVKHFCVRHNFRQDDEAEHRTTSSYPDPPKPRSNDYNITGDQQMELKDWMELEQRRHMESEAEQACSSLADMLRHNSTLKSLSISVYLGEGAPEILIKALEDNPSLEELHIQNILSWGQAGLVKLIKALTPSPPNPSKLQLKVLHLDQNVGRDPLGSTILTSADLPSAEVLAQMILHNQTLETLLIAHGYSEEDWESVIVPAIAYNSTLHLPEDYEVLSESSNSFGMGATYSRVRGCRRLLHMAGDFQCWSKYPSAGARWMVKTSNRSYVLSFEDYST</sequence>
<keyword evidence="1" id="KW-0677">Repeat</keyword>
<evidence type="ECO:0000256" key="2">
    <source>
        <dbReference type="SAM" id="MobiDB-lite"/>
    </source>
</evidence>